<dbReference type="InterPro" id="IPR004358">
    <property type="entry name" value="Sig_transdc_His_kin-like_C"/>
</dbReference>
<dbReference type="PROSITE" id="PS50109">
    <property type="entry name" value="HIS_KIN"/>
    <property type="match status" value="1"/>
</dbReference>
<keyword evidence="5" id="KW-0997">Cell inner membrane</keyword>
<dbReference type="EC" id="2.7.13.3" evidence="3"/>
<keyword evidence="14 15" id="KW-0472">Membrane</keyword>
<evidence type="ECO:0000256" key="9">
    <source>
        <dbReference type="ARBA" id="ARBA00022741"/>
    </source>
</evidence>
<dbReference type="PRINTS" id="PR00344">
    <property type="entry name" value="BCTRLSENSOR"/>
</dbReference>
<proteinExistence type="predicted"/>
<dbReference type="SMART" id="SM00304">
    <property type="entry name" value="HAMP"/>
    <property type="match status" value="2"/>
</dbReference>
<evidence type="ECO:0000256" key="2">
    <source>
        <dbReference type="ARBA" id="ARBA00004429"/>
    </source>
</evidence>
<evidence type="ECO:0000256" key="15">
    <source>
        <dbReference type="SAM" id="Phobius"/>
    </source>
</evidence>
<dbReference type="SMART" id="SM00387">
    <property type="entry name" value="HATPase_c"/>
    <property type="match status" value="1"/>
</dbReference>
<dbReference type="GO" id="GO:0005524">
    <property type="term" value="F:ATP binding"/>
    <property type="evidence" value="ECO:0007669"/>
    <property type="project" value="UniProtKB-KW"/>
</dbReference>
<feature type="transmembrane region" description="Helical" evidence="15">
    <location>
        <begin position="162"/>
        <end position="184"/>
    </location>
</feature>
<organism evidence="18 19">
    <name type="scientific">Thiohalomonas denitrificans</name>
    <dbReference type="NCBI Taxonomy" id="415747"/>
    <lineage>
        <taxon>Bacteria</taxon>
        <taxon>Pseudomonadati</taxon>
        <taxon>Pseudomonadota</taxon>
        <taxon>Gammaproteobacteria</taxon>
        <taxon>Thiohalomonadales</taxon>
        <taxon>Thiohalomonadaceae</taxon>
        <taxon>Thiohalomonas</taxon>
    </lineage>
</organism>
<dbReference type="InterPro" id="IPR036890">
    <property type="entry name" value="HATPase_C_sf"/>
</dbReference>
<keyword evidence="10 18" id="KW-0418">Kinase</keyword>
<evidence type="ECO:0000256" key="4">
    <source>
        <dbReference type="ARBA" id="ARBA00022475"/>
    </source>
</evidence>
<evidence type="ECO:0000256" key="1">
    <source>
        <dbReference type="ARBA" id="ARBA00000085"/>
    </source>
</evidence>
<evidence type="ECO:0000256" key="11">
    <source>
        <dbReference type="ARBA" id="ARBA00022840"/>
    </source>
</evidence>
<dbReference type="PANTHER" id="PTHR44936">
    <property type="entry name" value="SENSOR PROTEIN CREC"/>
    <property type="match status" value="1"/>
</dbReference>
<dbReference type="PANTHER" id="PTHR44936:SF5">
    <property type="entry name" value="SENSOR HISTIDINE KINASE ENVZ"/>
    <property type="match status" value="1"/>
</dbReference>
<dbReference type="Pfam" id="PF00672">
    <property type="entry name" value="HAMP"/>
    <property type="match status" value="1"/>
</dbReference>
<dbReference type="Proteomes" id="UP000199648">
    <property type="component" value="Unassembled WGS sequence"/>
</dbReference>
<evidence type="ECO:0000313" key="19">
    <source>
        <dbReference type="Proteomes" id="UP000199648"/>
    </source>
</evidence>
<dbReference type="PROSITE" id="PS50885">
    <property type="entry name" value="HAMP"/>
    <property type="match status" value="1"/>
</dbReference>
<dbReference type="CDD" id="cd00082">
    <property type="entry name" value="HisKA"/>
    <property type="match status" value="1"/>
</dbReference>
<keyword evidence="4" id="KW-1003">Cell membrane</keyword>
<dbReference type="EMBL" id="FMWD01000013">
    <property type="protein sequence ID" value="SCZ67018.1"/>
    <property type="molecule type" value="Genomic_DNA"/>
</dbReference>
<dbReference type="CDD" id="cd06225">
    <property type="entry name" value="HAMP"/>
    <property type="match status" value="1"/>
</dbReference>
<dbReference type="Pfam" id="PF02518">
    <property type="entry name" value="HATPase_c"/>
    <property type="match status" value="1"/>
</dbReference>
<keyword evidence="11" id="KW-0067">ATP-binding</keyword>
<evidence type="ECO:0000256" key="13">
    <source>
        <dbReference type="ARBA" id="ARBA00023012"/>
    </source>
</evidence>
<dbReference type="GO" id="GO:0000155">
    <property type="term" value="F:phosphorelay sensor kinase activity"/>
    <property type="evidence" value="ECO:0007669"/>
    <property type="project" value="InterPro"/>
</dbReference>
<evidence type="ECO:0000256" key="12">
    <source>
        <dbReference type="ARBA" id="ARBA00022989"/>
    </source>
</evidence>
<feature type="domain" description="HAMP" evidence="17">
    <location>
        <begin position="182"/>
        <end position="234"/>
    </location>
</feature>
<dbReference type="InterPro" id="IPR005467">
    <property type="entry name" value="His_kinase_dom"/>
</dbReference>
<dbReference type="Gene3D" id="1.10.287.130">
    <property type="match status" value="1"/>
</dbReference>
<dbReference type="OrthoDB" id="9809567at2"/>
<name>A0A1G5QZJ1_9GAMM</name>
<evidence type="ECO:0000259" key="16">
    <source>
        <dbReference type="PROSITE" id="PS50109"/>
    </source>
</evidence>
<sequence>MKLRLWPRALFARLVLVLIGTLLGTILFSLYLLSHERFELMKQVNGFTFMREIADSVQLLDQLSPNQRQHLLLVLERPYRSIALRTGSYIPTSSHTEATGMHPSTLNATLANQLDAGRRFWIHTESDLYEVLLDVTVALNDGGYVSFSHRIPLELVGWPRRVLSMLGILVLSVVVFSLLAVHSLTRPLTTLSRAATRLGRDLNQPPLPERGALEVVHATHAFNRMQHELQKSIRERTRILAAISHDLKTPITRLRLRSESIADPELRQRTQHDLEEIESMILATIDFMHSAQDNETPRLIHLPALLDTLCAEAEELGHSVSLEQCEVAQILARPLAIKRCLGNLIDNAARYGGQARLFATHNAEEIHITVSDDGPGLPESELQNVFEPFYRLEPSRNRRTGGSGLGLGIARNIACDHGGEVRLHNRPGGGLDACLCLPAVAALLQ</sequence>
<feature type="transmembrane region" description="Helical" evidence="15">
    <location>
        <begin position="12"/>
        <end position="33"/>
    </location>
</feature>
<protein>
    <recommendedName>
        <fullName evidence="3">histidine kinase</fullName>
        <ecNumber evidence="3">2.7.13.3</ecNumber>
    </recommendedName>
</protein>
<keyword evidence="7" id="KW-0808">Transferase</keyword>
<evidence type="ECO:0000256" key="8">
    <source>
        <dbReference type="ARBA" id="ARBA00022692"/>
    </source>
</evidence>
<evidence type="ECO:0000256" key="14">
    <source>
        <dbReference type="ARBA" id="ARBA00023136"/>
    </source>
</evidence>
<evidence type="ECO:0000256" key="5">
    <source>
        <dbReference type="ARBA" id="ARBA00022519"/>
    </source>
</evidence>
<comment type="subcellular location">
    <subcellularLocation>
        <location evidence="2">Cell inner membrane</location>
        <topology evidence="2">Multi-pass membrane protein</topology>
    </subcellularLocation>
</comment>
<feature type="domain" description="Histidine kinase" evidence="16">
    <location>
        <begin position="242"/>
        <end position="441"/>
    </location>
</feature>
<dbReference type="SUPFAM" id="SSF55874">
    <property type="entry name" value="ATPase domain of HSP90 chaperone/DNA topoisomerase II/histidine kinase"/>
    <property type="match status" value="1"/>
</dbReference>
<evidence type="ECO:0000256" key="6">
    <source>
        <dbReference type="ARBA" id="ARBA00022553"/>
    </source>
</evidence>
<keyword evidence="8 15" id="KW-0812">Transmembrane</keyword>
<evidence type="ECO:0000256" key="10">
    <source>
        <dbReference type="ARBA" id="ARBA00022777"/>
    </source>
</evidence>
<dbReference type="SMART" id="SM00388">
    <property type="entry name" value="HisKA"/>
    <property type="match status" value="1"/>
</dbReference>
<keyword evidence="12 15" id="KW-1133">Transmembrane helix</keyword>
<accession>A0A1G5QZJ1</accession>
<dbReference type="SUPFAM" id="SSF47384">
    <property type="entry name" value="Homodimeric domain of signal transducing histidine kinase"/>
    <property type="match status" value="1"/>
</dbReference>
<dbReference type="InterPro" id="IPR003661">
    <property type="entry name" value="HisK_dim/P_dom"/>
</dbReference>
<keyword evidence="13" id="KW-0902">Two-component regulatory system</keyword>
<evidence type="ECO:0000256" key="3">
    <source>
        <dbReference type="ARBA" id="ARBA00012438"/>
    </source>
</evidence>
<keyword evidence="19" id="KW-1185">Reference proteome</keyword>
<keyword evidence="6" id="KW-0597">Phosphoprotein</keyword>
<dbReference type="Gene3D" id="3.30.565.10">
    <property type="entry name" value="Histidine kinase-like ATPase, C-terminal domain"/>
    <property type="match status" value="1"/>
</dbReference>
<dbReference type="AlphaFoldDB" id="A0A1G5QZJ1"/>
<dbReference type="InterPro" id="IPR003660">
    <property type="entry name" value="HAMP_dom"/>
</dbReference>
<dbReference type="InterPro" id="IPR050980">
    <property type="entry name" value="2C_sensor_his_kinase"/>
</dbReference>
<keyword evidence="9" id="KW-0547">Nucleotide-binding</keyword>
<gene>
    <name evidence="18" type="ORF">SAMN03097708_03069</name>
</gene>
<evidence type="ECO:0000259" key="17">
    <source>
        <dbReference type="PROSITE" id="PS50885"/>
    </source>
</evidence>
<comment type="catalytic activity">
    <reaction evidence="1">
        <text>ATP + protein L-histidine = ADP + protein N-phospho-L-histidine.</text>
        <dbReference type="EC" id="2.7.13.3"/>
    </reaction>
</comment>
<dbReference type="InterPro" id="IPR036097">
    <property type="entry name" value="HisK_dim/P_sf"/>
</dbReference>
<reference evidence="18 19" key="1">
    <citation type="submission" date="2016-10" db="EMBL/GenBank/DDBJ databases">
        <authorList>
            <person name="de Groot N.N."/>
        </authorList>
    </citation>
    <scope>NUCLEOTIDE SEQUENCE [LARGE SCALE GENOMIC DNA]</scope>
    <source>
        <strain evidence="18 19">HLD2</strain>
    </source>
</reference>
<dbReference type="GO" id="GO:0005886">
    <property type="term" value="C:plasma membrane"/>
    <property type="evidence" value="ECO:0007669"/>
    <property type="project" value="UniProtKB-SubCell"/>
</dbReference>
<dbReference type="RefSeq" id="WP_092998923.1">
    <property type="nucleotide sequence ID" value="NZ_FMWD01000013.1"/>
</dbReference>
<evidence type="ECO:0000313" key="18">
    <source>
        <dbReference type="EMBL" id="SCZ67018.1"/>
    </source>
</evidence>
<evidence type="ECO:0000256" key="7">
    <source>
        <dbReference type="ARBA" id="ARBA00022679"/>
    </source>
</evidence>
<dbReference type="STRING" id="415747.SAMN03097708_03069"/>
<dbReference type="InterPro" id="IPR003594">
    <property type="entry name" value="HATPase_dom"/>
</dbReference>